<feature type="transmembrane region" description="Helical" evidence="1">
    <location>
        <begin position="222"/>
        <end position="244"/>
    </location>
</feature>
<accession>A2SRW8</accession>
<feature type="domain" description="Glycosyltransferase 2-like" evidence="2">
    <location>
        <begin position="1"/>
        <end position="146"/>
    </location>
</feature>
<keyword evidence="1" id="KW-0472">Membrane</keyword>
<dbReference type="eggNOG" id="arCOG00894">
    <property type="taxonomic scope" value="Archaea"/>
</dbReference>
<organism evidence="3 4">
    <name type="scientific">Methanocorpusculum labreanum (strain ATCC 43576 / DSM 4855 / Z)</name>
    <dbReference type="NCBI Taxonomy" id="410358"/>
    <lineage>
        <taxon>Archaea</taxon>
        <taxon>Methanobacteriati</taxon>
        <taxon>Methanobacteriota</taxon>
        <taxon>Stenosarchaea group</taxon>
        <taxon>Methanomicrobia</taxon>
        <taxon>Methanomicrobiales</taxon>
        <taxon>Methanocorpusculaceae</taxon>
        <taxon>Methanocorpusculum</taxon>
    </lineage>
</organism>
<dbReference type="InterPro" id="IPR029044">
    <property type="entry name" value="Nucleotide-diphossugar_trans"/>
</dbReference>
<dbReference type="PANTHER" id="PTHR48090">
    <property type="entry name" value="UNDECAPRENYL-PHOSPHATE 4-DEOXY-4-FORMAMIDO-L-ARABINOSE TRANSFERASE-RELATED"/>
    <property type="match status" value="1"/>
</dbReference>
<dbReference type="AlphaFoldDB" id="A2SRW8"/>
<dbReference type="InterPro" id="IPR050256">
    <property type="entry name" value="Glycosyltransferase_2"/>
</dbReference>
<dbReference type="CDD" id="cd04179">
    <property type="entry name" value="DPM_DPG-synthase_like"/>
    <property type="match status" value="1"/>
</dbReference>
<gene>
    <name evidence="3" type="ordered locus">Mlab_0903</name>
</gene>
<dbReference type="CAZy" id="GT2">
    <property type="family name" value="Glycosyltransferase Family 2"/>
</dbReference>
<protein>
    <submittedName>
        <fullName evidence="3">Glycosyl transferase, family 2</fullName>
    </submittedName>
</protein>
<name>A2SRW8_METLZ</name>
<dbReference type="Gene3D" id="3.90.550.10">
    <property type="entry name" value="Spore Coat Polysaccharide Biosynthesis Protein SpsA, Chain A"/>
    <property type="match status" value="1"/>
</dbReference>
<dbReference type="Pfam" id="PF00535">
    <property type="entry name" value="Glycos_transf_2"/>
    <property type="match status" value="1"/>
</dbReference>
<feature type="transmembrane region" description="Helical" evidence="1">
    <location>
        <begin position="256"/>
        <end position="282"/>
    </location>
</feature>
<evidence type="ECO:0000313" key="3">
    <source>
        <dbReference type="EMBL" id="ABN07074.1"/>
    </source>
</evidence>
<dbReference type="STRING" id="410358.Mlab_0903"/>
<dbReference type="InterPro" id="IPR001173">
    <property type="entry name" value="Glyco_trans_2-like"/>
</dbReference>
<dbReference type="Proteomes" id="UP000000365">
    <property type="component" value="Chromosome"/>
</dbReference>
<dbReference type="GO" id="GO:0016740">
    <property type="term" value="F:transferase activity"/>
    <property type="evidence" value="ECO:0007669"/>
    <property type="project" value="UniProtKB-KW"/>
</dbReference>
<dbReference type="SUPFAM" id="SSF53448">
    <property type="entry name" value="Nucleotide-diphospho-sugar transferases"/>
    <property type="match status" value="1"/>
</dbReference>
<keyword evidence="1" id="KW-0812">Transmembrane</keyword>
<evidence type="ECO:0000256" key="1">
    <source>
        <dbReference type="SAM" id="Phobius"/>
    </source>
</evidence>
<dbReference type="KEGG" id="mla:Mlab_0903"/>
<dbReference type="GeneID" id="4795371"/>
<evidence type="ECO:0000259" key="2">
    <source>
        <dbReference type="Pfam" id="PF00535"/>
    </source>
</evidence>
<keyword evidence="3" id="KW-0808">Transferase</keyword>
<dbReference type="RefSeq" id="WP_011833275.1">
    <property type="nucleotide sequence ID" value="NC_008942.1"/>
</dbReference>
<keyword evidence="1" id="KW-1133">Transmembrane helix</keyword>
<evidence type="ECO:0000313" key="4">
    <source>
        <dbReference type="Proteomes" id="UP000000365"/>
    </source>
</evidence>
<dbReference type="EMBL" id="CP000559">
    <property type="protein sequence ID" value="ABN07074.1"/>
    <property type="molecule type" value="Genomic_DNA"/>
</dbReference>
<keyword evidence="4" id="KW-1185">Reference proteome</keyword>
<dbReference type="PANTHER" id="PTHR48090:SF7">
    <property type="entry name" value="RFBJ PROTEIN"/>
    <property type="match status" value="1"/>
</dbReference>
<dbReference type="HOGENOM" id="CLU_033536_7_2_2"/>
<reference evidence="3 4" key="1">
    <citation type="journal article" date="2009" name="Stand. Genomic Sci.">
        <title>Complete genome sequence of Methanocorpusculum labreanum type strain Z.</title>
        <authorList>
            <person name="Anderson I.J."/>
            <person name="Sieprawska-Lupa M."/>
            <person name="Goltsman E."/>
            <person name="Lapidus A."/>
            <person name="Copeland A."/>
            <person name="Glavina Del Rio T."/>
            <person name="Tice H."/>
            <person name="Dalin E."/>
            <person name="Barry K."/>
            <person name="Pitluck S."/>
            <person name="Hauser L."/>
            <person name="Land M."/>
            <person name="Lucas S."/>
            <person name="Richardson P."/>
            <person name="Whitman W.B."/>
            <person name="Kyrpides N.C."/>
        </authorList>
    </citation>
    <scope>NUCLEOTIDE SEQUENCE [LARGE SCALE GENOMIC DNA]</scope>
    <source>
        <strain evidence="4">ATCC 43576 / DSM 4855 / Z</strain>
    </source>
</reference>
<sequence>MPAYNEQERVGATVAAVKPFADVVVVVDDGSKDNTITAAEDAGAVVIRHRINQGYGGALRTIFLTAQKYKPDILIIIDADGQHDPKDVPRFVEKIMEGYDVVIGSRFLEKTSADMVPGYRKFGMKVLDRATMIAAGNIRVSDSQCGYRAYAKSAYMVIHPSGKGMSAGSEILVQMSDHRLKVGEIPIKVRYDIDGTSSQNPFRHGLTVLMNVVRFVTIRRPVAAFGIPGVIILGIGVFLAFQALDISAKTGFWSPTITLVSMMLLMMGMLLITTALILYAVAQMIQMVGRE</sequence>
<proteinExistence type="predicted"/>
<dbReference type="OrthoDB" id="11098at2157"/>